<sequence>MKNTRALLMILVSLLLGLVAVAVAGKWIHEKTRVDASTVFVAMRDIDAGTRLAHDMLKKTDWPSGSIPIGAFQEIELLENRVLKTHLVAGEPVLESKLAPIGTSGGLSGVIAEGKRAITVRVNDVIGVAGFALPGNLVDILVSAKDENQKPFSKLVLEQILVLAIAQDVGRDDTKPKVVTAVTLEVSPEQAETLDLARSIGTLSLALRNQVDGHPTDTQGRRISDLLKQPAPTTTAPAEQKTVYRSREPQYESIAIIRGLNKTETKLTEGKGK</sequence>
<dbReference type="NCBIfam" id="TIGR03177">
    <property type="entry name" value="pilus_cpaB"/>
    <property type="match status" value="1"/>
</dbReference>
<evidence type="ECO:0000313" key="2">
    <source>
        <dbReference type="EMBL" id="SEF39078.1"/>
    </source>
</evidence>
<gene>
    <name evidence="2" type="ORF">SAMN05216334_10178</name>
</gene>
<feature type="domain" description="SAF" evidence="1">
    <location>
        <begin position="37"/>
        <end position="99"/>
    </location>
</feature>
<dbReference type="RefSeq" id="WP_103965080.1">
    <property type="nucleotide sequence ID" value="NZ_FNUX01000001.1"/>
</dbReference>
<dbReference type="Pfam" id="PF16976">
    <property type="entry name" value="RcpC"/>
    <property type="match status" value="1"/>
</dbReference>
<dbReference type="InterPro" id="IPR031571">
    <property type="entry name" value="RcpC_dom"/>
</dbReference>
<dbReference type="OrthoDB" id="9788329at2"/>
<organism evidence="2 3">
    <name type="scientific">Nitrosomonas ureae</name>
    <dbReference type="NCBI Taxonomy" id="44577"/>
    <lineage>
        <taxon>Bacteria</taxon>
        <taxon>Pseudomonadati</taxon>
        <taxon>Pseudomonadota</taxon>
        <taxon>Betaproteobacteria</taxon>
        <taxon>Nitrosomonadales</taxon>
        <taxon>Nitrosomonadaceae</taxon>
        <taxon>Nitrosomonas</taxon>
    </lineage>
</organism>
<protein>
    <submittedName>
        <fullName evidence="2">Pilus assembly protein CpaB</fullName>
    </submittedName>
</protein>
<dbReference type="InterPro" id="IPR013974">
    <property type="entry name" value="SAF"/>
</dbReference>
<accession>A0A1H5RMX4</accession>
<dbReference type="EMBL" id="FNUX01000001">
    <property type="protein sequence ID" value="SEF39078.1"/>
    <property type="molecule type" value="Genomic_DNA"/>
</dbReference>
<proteinExistence type="predicted"/>
<evidence type="ECO:0000313" key="3">
    <source>
        <dbReference type="Proteomes" id="UP000236753"/>
    </source>
</evidence>
<reference evidence="2 3" key="1">
    <citation type="submission" date="2016-10" db="EMBL/GenBank/DDBJ databases">
        <authorList>
            <person name="de Groot N.N."/>
        </authorList>
    </citation>
    <scope>NUCLEOTIDE SEQUENCE [LARGE SCALE GENOMIC DNA]</scope>
    <source>
        <strain evidence="2 3">Nm13</strain>
    </source>
</reference>
<dbReference type="InterPro" id="IPR017592">
    <property type="entry name" value="Pilus_assmbl_Flp-typ_CpaB"/>
</dbReference>
<dbReference type="Proteomes" id="UP000236753">
    <property type="component" value="Unassembled WGS sequence"/>
</dbReference>
<name>A0A1H5RMX4_9PROT</name>
<dbReference type="CDD" id="cd11614">
    <property type="entry name" value="SAF_CpaB_FlgA_like"/>
    <property type="match status" value="1"/>
</dbReference>
<dbReference type="SMART" id="SM00858">
    <property type="entry name" value="SAF"/>
    <property type="match status" value="1"/>
</dbReference>
<dbReference type="AlphaFoldDB" id="A0A1H5RMX4"/>
<evidence type="ECO:0000259" key="1">
    <source>
        <dbReference type="SMART" id="SM00858"/>
    </source>
</evidence>
<dbReference type="Pfam" id="PF08666">
    <property type="entry name" value="SAF"/>
    <property type="match status" value="1"/>
</dbReference>